<feature type="domain" description="Glycosyl transferase family 1" evidence="1">
    <location>
        <begin position="211"/>
        <end position="381"/>
    </location>
</feature>
<gene>
    <name evidence="2" type="ORF">VCR5J5_740010</name>
</gene>
<organism evidence="2 3">
    <name type="scientific">Vibrio crassostreae</name>
    <dbReference type="NCBI Taxonomy" id="246167"/>
    <lineage>
        <taxon>Bacteria</taxon>
        <taxon>Pseudomonadati</taxon>
        <taxon>Pseudomonadota</taxon>
        <taxon>Gammaproteobacteria</taxon>
        <taxon>Vibrionales</taxon>
        <taxon>Vibrionaceae</taxon>
        <taxon>Vibrio</taxon>
    </lineage>
</organism>
<evidence type="ECO:0000313" key="2">
    <source>
        <dbReference type="EMBL" id="CDT62486.1"/>
    </source>
</evidence>
<dbReference type="InterPro" id="IPR001296">
    <property type="entry name" value="Glyco_trans_1"/>
</dbReference>
<name>A0A822N530_9VIBR</name>
<proteinExistence type="predicted"/>
<dbReference type="EMBL" id="CCJV01000138">
    <property type="protein sequence ID" value="CDT62486.1"/>
    <property type="molecule type" value="Genomic_DNA"/>
</dbReference>
<accession>A0A822N530</accession>
<protein>
    <recommendedName>
        <fullName evidence="1">Glycosyl transferase family 1 domain-containing protein</fullName>
    </recommendedName>
</protein>
<dbReference type="GO" id="GO:0016757">
    <property type="term" value="F:glycosyltransferase activity"/>
    <property type="evidence" value="ECO:0007669"/>
    <property type="project" value="InterPro"/>
</dbReference>
<dbReference type="SUPFAM" id="SSF53756">
    <property type="entry name" value="UDP-Glycosyltransferase/glycogen phosphorylase"/>
    <property type="match status" value="1"/>
</dbReference>
<sequence length="402" mass="45717">MSKKIAFLSLNYKPSMGGLVRYIESYSSFIINCGGESKVFCSDAKNESLLEMEILDGVVVNRYKIFRGLRIFDLFTPIRACINLRKEVKNIDWSQYDLIVVRHLYSAAALLGNKQAQEKAVYLCPLISCKLQNINAKNSRFLYKLYSFFLAPQLFLIERMVFSKFKNIGVLSESKRAEVVEYFNIDRTVNVIAPGVDFSNFYPSSHIENMESRKKLRIENDEFVFITVCRLVEEKNVSLLIRSFSKIRKENDNVKLVIVGDGPLMTVLKAEAKELGCGSSVLFTGYVEEPRYLYSLSNCFVLPSFYEGFGHVFLEANSCGIPSIGFKNNPPLVVTATDEIISEGVNGYISEDCTVDGLFLTMNKAVKNKNIIKNDSIIKYIQSNFSWCNHHEKLLAIINDKH</sequence>
<dbReference type="Gene3D" id="3.40.50.2000">
    <property type="entry name" value="Glycogen Phosphorylase B"/>
    <property type="match status" value="2"/>
</dbReference>
<dbReference type="Proteomes" id="UP000049495">
    <property type="component" value="Unassembled WGS sequence"/>
</dbReference>
<reference evidence="3" key="1">
    <citation type="submission" date="2014-06" db="EMBL/GenBank/DDBJ databases">
        <authorList>
            <person name="Le Roux Frederique"/>
        </authorList>
    </citation>
    <scope>NUCLEOTIDE SEQUENCE [LARGE SCALE GENOMIC DNA]</scope>
    <source>
        <strain evidence="3">J5-5</strain>
    </source>
</reference>
<dbReference type="AlphaFoldDB" id="A0A822N530"/>
<evidence type="ECO:0000313" key="3">
    <source>
        <dbReference type="Proteomes" id="UP000049495"/>
    </source>
</evidence>
<dbReference type="CDD" id="cd03801">
    <property type="entry name" value="GT4_PimA-like"/>
    <property type="match status" value="1"/>
</dbReference>
<evidence type="ECO:0000259" key="1">
    <source>
        <dbReference type="Pfam" id="PF00534"/>
    </source>
</evidence>
<comment type="caution">
    <text evidence="2">The sequence shown here is derived from an EMBL/GenBank/DDBJ whole genome shotgun (WGS) entry which is preliminary data.</text>
</comment>
<dbReference type="PANTHER" id="PTHR45947">
    <property type="entry name" value="SULFOQUINOVOSYL TRANSFERASE SQD2"/>
    <property type="match status" value="1"/>
</dbReference>
<dbReference type="PANTHER" id="PTHR45947:SF3">
    <property type="entry name" value="SULFOQUINOVOSYL TRANSFERASE SQD2"/>
    <property type="match status" value="1"/>
</dbReference>
<dbReference type="InterPro" id="IPR050194">
    <property type="entry name" value="Glycosyltransferase_grp1"/>
</dbReference>
<dbReference type="Pfam" id="PF00534">
    <property type="entry name" value="Glycos_transf_1"/>
    <property type="match status" value="1"/>
</dbReference>
<dbReference type="RefSeq" id="WP_055320072.1">
    <property type="nucleotide sequence ID" value="NZ_CAWQCV010000130.1"/>
</dbReference>